<dbReference type="InterPro" id="IPR008551">
    <property type="entry name" value="TANGO2"/>
</dbReference>
<keyword evidence="2" id="KW-1185">Reference proteome</keyword>
<dbReference type="PANTHER" id="PTHR17985">
    <property type="entry name" value="SER/THR-RICH PROTEIN T10 IN DGCR REGION"/>
    <property type="match status" value="1"/>
</dbReference>
<dbReference type="Gene3D" id="3.60.60.10">
    <property type="entry name" value="Penicillin V Acylase, Chain A"/>
    <property type="match status" value="1"/>
</dbReference>
<comment type="caution">
    <text evidence="1">The sequence shown here is derived from an EMBL/GenBank/DDBJ whole genome shotgun (WGS) entry which is preliminary data.</text>
</comment>
<evidence type="ECO:0008006" key="3">
    <source>
        <dbReference type="Google" id="ProtNLM"/>
    </source>
</evidence>
<dbReference type="RefSeq" id="WP_209766301.1">
    <property type="nucleotide sequence ID" value="NZ_JAGINP010000006.1"/>
</dbReference>
<evidence type="ECO:0000313" key="2">
    <source>
        <dbReference type="Proteomes" id="UP000781958"/>
    </source>
</evidence>
<dbReference type="PANTHER" id="PTHR17985:SF8">
    <property type="entry name" value="TRANSPORT AND GOLGI ORGANIZATION PROTEIN 2 HOMOLOG"/>
    <property type="match status" value="1"/>
</dbReference>
<reference evidence="1 2" key="1">
    <citation type="submission" date="2021-03" db="EMBL/GenBank/DDBJ databases">
        <title>Genomic Encyclopedia of Type Strains, Phase III (KMG-III): the genomes of soil and plant-associated and newly described type strains.</title>
        <authorList>
            <person name="Whitman W."/>
        </authorList>
    </citation>
    <scope>NUCLEOTIDE SEQUENCE [LARGE SCALE GENOMIC DNA]</scope>
    <source>
        <strain evidence="1 2">IMMIB AFH-6</strain>
    </source>
</reference>
<sequence length="258" mass="28038">MCSVILLRRPDATWPLVVAANRDEMQGRPWKAPGRHWPDRPNVVAGLDELAGGSWMGLNDEGVVAAILNRMGTLGPEAGKRSRGELVLDALDHADAADAALALSQLDTRAYRPFNLLVADNRDAKLIVHRGSSARNRPEVIDIPAGVHMVTAHDLDDTDDPRQAQYLPLFRTAAPPDPEKAGPEKTDWGGWPELLASRIWDGGRGERGAMNFLLPTGFGTVSSSLLALPSAERPELDPIWHFAAGRPHEAPWEPVDLG</sequence>
<dbReference type="EMBL" id="JAGINP010000006">
    <property type="protein sequence ID" value="MBP2292439.1"/>
    <property type="molecule type" value="Genomic_DNA"/>
</dbReference>
<organism evidence="1 2">
    <name type="scientific">Azospirillum rugosum</name>
    <dbReference type="NCBI Taxonomy" id="416170"/>
    <lineage>
        <taxon>Bacteria</taxon>
        <taxon>Pseudomonadati</taxon>
        <taxon>Pseudomonadota</taxon>
        <taxon>Alphaproteobacteria</taxon>
        <taxon>Rhodospirillales</taxon>
        <taxon>Azospirillaceae</taxon>
        <taxon>Azospirillum</taxon>
    </lineage>
</organism>
<proteinExistence type="predicted"/>
<name>A0ABS4SIQ2_9PROT</name>
<accession>A0ABS4SIQ2</accession>
<dbReference type="Pfam" id="PF05742">
    <property type="entry name" value="TANGO2"/>
    <property type="match status" value="1"/>
</dbReference>
<dbReference type="Proteomes" id="UP000781958">
    <property type="component" value="Unassembled WGS sequence"/>
</dbReference>
<protein>
    <recommendedName>
        <fullName evidence="3">Transport and Golgi organisation 2</fullName>
    </recommendedName>
</protein>
<gene>
    <name evidence="1" type="ORF">J2851_002209</name>
</gene>
<evidence type="ECO:0000313" key="1">
    <source>
        <dbReference type="EMBL" id="MBP2292439.1"/>
    </source>
</evidence>